<dbReference type="KEGG" id="gsh:117359612"/>
<dbReference type="SMART" id="SM00369">
    <property type="entry name" value="LRR_TYP"/>
    <property type="match status" value="3"/>
</dbReference>
<dbReference type="RefSeq" id="XP_033798643.1">
    <property type="nucleotide sequence ID" value="XM_033942752.1"/>
</dbReference>
<dbReference type="RefSeq" id="XP_033798644.1">
    <property type="nucleotide sequence ID" value="XM_033942753.1"/>
</dbReference>
<dbReference type="RefSeq" id="XP_033798641.1">
    <property type="nucleotide sequence ID" value="XM_033942750.1"/>
</dbReference>
<evidence type="ECO:0000313" key="6">
    <source>
        <dbReference type="RefSeq" id="XP_033798642.1"/>
    </source>
</evidence>
<dbReference type="Pfam" id="PF13855">
    <property type="entry name" value="LRR_8"/>
    <property type="match status" value="1"/>
</dbReference>
<keyword evidence="4" id="KW-1185">Reference proteome</keyword>
<dbReference type="PANTHER" id="PTHR48051:SF35">
    <property type="entry name" value="LEUCINE-RICH REPEAT-CONTAINING PROTEIN 27"/>
    <property type="match status" value="1"/>
</dbReference>
<dbReference type="InterPro" id="IPR032675">
    <property type="entry name" value="LRR_dom_sf"/>
</dbReference>
<organism evidence="4 5">
    <name type="scientific">Geotrypetes seraphini</name>
    <name type="common">Gaboon caecilian</name>
    <name type="synonym">Caecilia seraphini</name>
    <dbReference type="NCBI Taxonomy" id="260995"/>
    <lineage>
        <taxon>Eukaryota</taxon>
        <taxon>Metazoa</taxon>
        <taxon>Chordata</taxon>
        <taxon>Craniata</taxon>
        <taxon>Vertebrata</taxon>
        <taxon>Euteleostomi</taxon>
        <taxon>Amphibia</taxon>
        <taxon>Gymnophiona</taxon>
        <taxon>Geotrypetes</taxon>
    </lineage>
</organism>
<evidence type="ECO:0000313" key="9">
    <source>
        <dbReference type="RefSeq" id="XP_033798645.1"/>
    </source>
</evidence>
<dbReference type="CTD" id="80313"/>
<evidence type="ECO:0000313" key="7">
    <source>
        <dbReference type="RefSeq" id="XP_033798643.1"/>
    </source>
</evidence>
<dbReference type="RefSeq" id="XP_033798645.1">
    <property type="nucleotide sequence ID" value="XM_033942754.1"/>
</dbReference>
<evidence type="ECO:0000313" key="5">
    <source>
        <dbReference type="RefSeq" id="XP_033798641.1"/>
    </source>
</evidence>
<proteinExistence type="predicted"/>
<evidence type="ECO:0000313" key="4">
    <source>
        <dbReference type="Proteomes" id="UP000515159"/>
    </source>
</evidence>
<keyword evidence="2" id="KW-0677">Repeat</keyword>
<dbReference type="PANTHER" id="PTHR48051">
    <property type="match status" value="1"/>
</dbReference>
<dbReference type="Gene3D" id="3.80.10.10">
    <property type="entry name" value="Ribonuclease Inhibitor"/>
    <property type="match status" value="1"/>
</dbReference>
<feature type="region of interest" description="Disordered" evidence="3">
    <location>
        <begin position="328"/>
        <end position="351"/>
    </location>
</feature>
<dbReference type="InterPro" id="IPR003591">
    <property type="entry name" value="Leu-rich_rpt_typical-subtyp"/>
</dbReference>
<dbReference type="SUPFAM" id="SSF52058">
    <property type="entry name" value="L domain-like"/>
    <property type="match status" value="1"/>
</dbReference>
<dbReference type="InterPro" id="IPR050216">
    <property type="entry name" value="LRR_domain-containing"/>
</dbReference>
<name>A0A6P8RDP2_GEOSA</name>
<dbReference type="Proteomes" id="UP000515159">
    <property type="component" value="Chromosome 4"/>
</dbReference>
<dbReference type="RefSeq" id="XP_033798642.1">
    <property type="nucleotide sequence ID" value="XM_033942751.1"/>
</dbReference>
<dbReference type="InterPro" id="IPR001611">
    <property type="entry name" value="Leu-rich_rpt"/>
</dbReference>
<evidence type="ECO:0000256" key="3">
    <source>
        <dbReference type="SAM" id="MobiDB-lite"/>
    </source>
</evidence>
<keyword evidence="1" id="KW-0433">Leucine-rich repeat</keyword>
<reference evidence="5 6" key="1">
    <citation type="submission" date="2025-04" db="UniProtKB">
        <authorList>
            <consortium name="RefSeq"/>
        </authorList>
    </citation>
    <scope>IDENTIFICATION</scope>
</reference>
<dbReference type="GeneID" id="117359612"/>
<dbReference type="OrthoDB" id="2021138at2759"/>
<gene>
    <name evidence="5 6 7 8 9" type="primary">LRRC27</name>
</gene>
<evidence type="ECO:0000256" key="1">
    <source>
        <dbReference type="ARBA" id="ARBA00022614"/>
    </source>
</evidence>
<accession>A0A6P8RDP2</accession>
<evidence type="ECO:0000256" key="2">
    <source>
        <dbReference type="ARBA" id="ARBA00022737"/>
    </source>
</evidence>
<evidence type="ECO:0000313" key="8">
    <source>
        <dbReference type="RefSeq" id="XP_033798644.1"/>
    </source>
</evidence>
<feature type="compositionally biased region" description="Polar residues" evidence="3">
    <location>
        <begin position="261"/>
        <end position="273"/>
    </location>
</feature>
<dbReference type="GO" id="GO:0005737">
    <property type="term" value="C:cytoplasm"/>
    <property type="evidence" value="ECO:0007669"/>
    <property type="project" value="TreeGrafter"/>
</dbReference>
<sequence>MDIDCIPIETEAIGDNLSNEIHQIIKKEFPNDSSLPDEIRGNIYNIKSSSSGTLDLSRKNIHYIDKDLYKVSNVQHLHLEGNALSIIPEDFFQQLPNLLWLDLRNNNIAALPSGIGTHRQLKSLLLEGNPIKSLPVELGDLSSLTALNLRHCPIEFPPEYIVQKGLQVILYFLRNEKTCLSLKADAEIEEEMPPIEKLQLSDLMKSSLESSEEWSNEEELKRFEKLKQMIIQEEMKEFLRQDIELQTMIHGDLMSRRQEETPQNTSNNSTRKPSISKERIPKISKYELKIQKKKIEERKLSALKAIKEKQAFFEQKRKDQELLREWRKQSKSMQEKKMKKEKPSTFPHGIRDQISKSAPYATDHTIDNWQKNNQQVPEQQERIRKIISMKSVNEIEKARPSRVLELDQRIKQHLLMLQERRKMPKETVQAEIEAAKRDLETAEQLQCELIQRRIDLEFPMEYRFTAFTGETLPEEVLSAQPHNIFCNMTF</sequence>
<feature type="region of interest" description="Disordered" evidence="3">
    <location>
        <begin position="255"/>
        <end position="278"/>
    </location>
</feature>
<protein>
    <submittedName>
        <fullName evidence="5 6">Leucine-rich repeat-containing protein 27 isoform X1</fullName>
    </submittedName>
</protein>
<dbReference type="AlphaFoldDB" id="A0A6P8RDP2"/>